<evidence type="ECO:0000313" key="1">
    <source>
        <dbReference type="EMBL" id="RDC54691.1"/>
    </source>
</evidence>
<protein>
    <submittedName>
        <fullName evidence="1">Uncharacterized protein</fullName>
    </submittedName>
</protein>
<comment type="caution">
    <text evidence="1">The sequence shown here is derived from an EMBL/GenBank/DDBJ whole genome shotgun (WGS) entry which is preliminary data.</text>
</comment>
<gene>
    <name evidence="1" type="ORF">DU508_20965</name>
</gene>
<evidence type="ECO:0000313" key="2">
    <source>
        <dbReference type="Proteomes" id="UP000253961"/>
    </source>
</evidence>
<dbReference type="Proteomes" id="UP000253961">
    <property type="component" value="Unassembled WGS sequence"/>
</dbReference>
<sequence length="238" mass="27183">MKTVLNKIIEAHGGESRWRKLSKVQFDIVSSGKLFDMQGFPQDLSPRKMVELHKQHASMRPFGAPNQKTNFNAKRIAIETLEGEVLFERTGNASEIHQHMTNGNWDALDRAYFNGYALWTYLTSPFLLLMDGFEVTEINPLEINGEICRGITVQFPQYIASHSSTQQFYFGSDFLLKRHDYFIDVAGNFHAAQLLLNYVETDGIKLPAKRRAYKKTADNQPAKEDLMVAIDISNIKFS</sequence>
<proteinExistence type="predicted"/>
<organism evidence="1 2">
    <name type="scientific">Pedobacter chinensis</name>
    <dbReference type="NCBI Taxonomy" id="2282421"/>
    <lineage>
        <taxon>Bacteria</taxon>
        <taxon>Pseudomonadati</taxon>
        <taxon>Bacteroidota</taxon>
        <taxon>Sphingobacteriia</taxon>
        <taxon>Sphingobacteriales</taxon>
        <taxon>Sphingobacteriaceae</taxon>
        <taxon>Pedobacter</taxon>
    </lineage>
</organism>
<keyword evidence="2" id="KW-1185">Reference proteome</keyword>
<dbReference type="AlphaFoldDB" id="A0A369PPW5"/>
<dbReference type="OrthoDB" id="8746011at2"/>
<dbReference type="RefSeq" id="WP_115404626.1">
    <property type="nucleotide sequence ID" value="NZ_QPKV01000012.1"/>
</dbReference>
<accession>A0A369PPW5</accession>
<name>A0A369PPW5_9SPHI</name>
<reference evidence="1 2" key="1">
    <citation type="submission" date="2018-07" db="EMBL/GenBank/DDBJ databases">
        <title>Pedobacter sp. nov., isolated from soil.</title>
        <authorList>
            <person name="Zhou L.Y."/>
            <person name="Du Z.J."/>
        </authorList>
    </citation>
    <scope>NUCLEOTIDE SEQUENCE [LARGE SCALE GENOMIC DNA]</scope>
    <source>
        <strain evidence="1 2">JDX94</strain>
    </source>
</reference>
<dbReference type="EMBL" id="QPKV01000012">
    <property type="protein sequence ID" value="RDC54691.1"/>
    <property type="molecule type" value="Genomic_DNA"/>
</dbReference>